<feature type="domain" description="Peptidase S1" evidence="6">
    <location>
        <begin position="951"/>
        <end position="998"/>
    </location>
</feature>
<feature type="domain" description="Peptidase S1" evidence="6">
    <location>
        <begin position="862"/>
        <end position="942"/>
    </location>
</feature>
<dbReference type="Pfam" id="PF17815">
    <property type="entry name" value="PDZ_3"/>
    <property type="match status" value="1"/>
</dbReference>
<proteinExistence type="inferred from homology"/>
<gene>
    <name evidence="8" type="ORF">CJ030_MR6G023255</name>
</gene>
<sequence>MVCPTNIRFHRGKVIKVLLQFGGENPLSVALLVTRGSIEGFELVRQCSGSFGGAQLLQSTGSSVPSGELTHVAWAKDWASWALIGPTNSFMFIYASIMSAPASSVGPVAAIHWLARSKWRADPCCLAEGLDLAGANWIDRQLLDPFQALRTLLVLSLVLLCSLIQKKWLTLESPTPFQPEAAKPPKYKPPKAHLGILSRTKMGEGKRKRGRKPKTSDEETKDFQHATTTANDVPSASVPTPATEPNPDANNPSSSRRGRGRPRKITKNENPRPNIGASPERRGTRHAEQNGDFTHATTAMTTTTAITTAAVVSEPVRWETVVKVVPSMDAVVKVFCVHTEPNFSLMWQRKRQYSSSSSGFIIGGKRVLTNAHSVEHHTQVKLKKRGSDTKYLATVLAIGTECDIAMLTVSDDEFWEGVSPLEFGDLPALQDAVTVVGYPIGGDTISVTSGVVSRMEILSYVHGSTELLGLQIDAAINSGNSGGPAFNDRGKCVGIAFQSLKHEDVENIGYVIPTPVIMHFIKDYERNGAYTGGIRSFGYKIFEKLGLISSIYVREGCGINPWGVAMGMGPDQKGVRIRRIEPTAPESQVLKPSDVILSFDGANIANDGTGTHASCQGGRNLQVLHRFSCLCNHPAAKSPTQLKNHSLTVPKIGILGLFLKDPFQALRTLLVLSLVLLCSLIQKKWLTLESPTPFQPEAAKPPKYKPPKAHLGILSRTKMGEGKRKRGRKPKTSDEETKDFQHATTTANDVPSASVPTPATEPNPDANNPSSSRRGRGRPRKITKNENPRPNIGASPERRGTRHAEQNGDFTHATTAMTTTTAITTAAVVSEPVRWETVVKVVPSMDAVVKVFCVHTEPNFSLMWQRKRQYSSSSSGFIIGGKRVLTNAHSVEHHTQVKLKKRGSDTKYLATVLAIGTECDIAMLTVSDDEFWEGVSPLEFGDLPALQDAIDAAINSGNSGGPAFNDRGKCVGIAFQSLKHEDVENIGYVIPTPVIMHFIKDYERNGAYTGFPVLGVEWQKMENPDLRVAMGMGPDQKGVRIRRIEPTAPESQVLKPSDVILSFDGANIANDGTVPFRHGERIGFSYLVSQKYTGDYALVKVLRNSEVLEFNIRLETHKRLIPAHIKGRPPSYFIIAGFVFTAISVPYLRSEYGKDYEFDAPVKLLDKHLHSMAESVDEQLVVVSQVLVADINIGYEDIVNTQVLAFNGKPVKNLRSLARMVESCVDEYLKFDLEYQQIVVLHTKTAKAATLDILTTHCIPAAMSDDLKT</sequence>
<dbReference type="Gene3D" id="2.40.10.10">
    <property type="entry name" value="Trypsin-like serine proteases"/>
    <property type="match status" value="4"/>
</dbReference>
<evidence type="ECO:0000256" key="1">
    <source>
        <dbReference type="ARBA" id="ARBA00010541"/>
    </source>
</evidence>
<dbReference type="SMART" id="SM00384">
    <property type="entry name" value="AT_hook"/>
    <property type="match status" value="4"/>
</dbReference>
<evidence type="ECO:0000259" key="6">
    <source>
        <dbReference type="Pfam" id="PF00089"/>
    </source>
</evidence>
<dbReference type="SUPFAM" id="SSF50494">
    <property type="entry name" value="Trypsin-like serine proteases"/>
    <property type="match status" value="2"/>
</dbReference>
<feature type="compositionally biased region" description="Polar residues" evidence="5">
    <location>
        <begin position="742"/>
        <end position="757"/>
    </location>
</feature>
<feature type="compositionally biased region" description="Basic and acidic residues" evidence="5">
    <location>
        <begin position="214"/>
        <end position="224"/>
    </location>
</feature>
<feature type="compositionally biased region" description="Basic residues" evidence="5">
    <location>
        <begin position="256"/>
        <end position="265"/>
    </location>
</feature>
<dbReference type="PANTHER" id="PTHR45980">
    <property type="match status" value="1"/>
</dbReference>
<evidence type="ECO:0000313" key="8">
    <source>
        <dbReference type="EMBL" id="KAB1211730.1"/>
    </source>
</evidence>
<dbReference type="Proteomes" id="UP000516437">
    <property type="component" value="Chromosome 6"/>
</dbReference>
<feature type="domain" description="Protease Do-like PDZ" evidence="7">
    <location>
        <begin position="1121"/>
        <end position="1266"/>
    </location>
</feature>
<dbReference type="FunFam" id="2.40.10.10:FF:000012">
    <property type="entry name" value="protease Do-like 9"/>
    <property type="match status" value="1"/>
</dbReference>
<dbReference type="InterPro" id="IPR043504">
    <property type="entry name" value="Peptidase_S1_PA_chymotrypsin"/>
</dbReference>
<dbReference type="Gene3D" id="3.20.190.20">
    <property type="match status" value="1"/>
</dbReference>
<dbReference type="InterPro" id="IPR041517">
    <property type="entry name" value="DEGP_PDZ"/>
</dbReference>
<keyword evidence="4" id="KW-0720">Serine protease</keyword>
<organism evidence="8 9">
    <name type="scientific">Morella rubra</name>
    <name type="common">Chinese bayberry</name>
    <dbReference type="NCBI Taxonomy" id="262757"/>
    <lineage>
        <taxon>Eukaryota</taxon>
        <taxon>Viridiplantae</taxon>
        <taxon>Streptophyta</taxon>
        <taxon>Embryophyta</taxon>
        <taxon>Tracheophyta</taxon>
        <taxon>Spermatophyta</taxon>
        <taxon>Magnoliopsida</taxon>
        <taxon>eudicotyledons</taxon>
        <taxon>Gunneridae</taxon>
        <taxon>Pentapetalae</taxon>
        <taxon>rosids</taxon>
        <taxon>fabids</taxon>
        <taxon>Fagales</taxon>
        <taxon>Myricaceae</taxon>
        <taxon>Morella</taxon>
    </lineage>
</organism>
<dbReference type="GO" id="GO:0006508">
    <property type="term" value="P:proteolysis"/>
    <property type="evidence" value="ECO:0007669"/>
    <property type="project" value="UniProtKB-KW"/>
</dbReference>
<dbReference type="InterPro" id="IPR009003">
    <property type="entry name" value="Peptidase_S1_PA"/>
</dbReference>
<dbReference type="InterPro" id="IPR036034">
    <property type="entry name" value="PDZ_sf"/>
</dbReference>
<feature type="compositionally biased region" description="Basic residues" evidence="5">
    <location>
        <begin position="773"/>
        <end position="782"/>
    </location>
</feature>
<keyword evidence="2 8" id="KW-0645">Protease</keyword>
<dbReference type="GO" id="GO:0003677">
    <property type="term" value="F:DNA binding"/>
    <property type="evidence" value="ECO:0007669"/>
    <property type="project" value="InterPro"/>
</dbReference>
<dbReference type="PRINTS" id="PR00834">
    <property type="entry name" value="PROTEASES2C"/>
</dbReference>
<reference evidence="8 9" key="1">
    <citation type="journal article" date="2019" name="Plant Biotechnol. J.">
        <title>The red bayberry genome and genetic basis of sex determination.</title>
        <authorList>
            <person name="Jia H.M."/>
            <person name="Jia H.J."/>
            <person name="Cai Q.L."/>
            <person name="Wang Y."/>
            <person name="Zhao H.B."/>
            <person name="Yang W.F."/>
            <person name="Wang G.Y."/>
            <person name="Li Y.H."/>
            <person name="Zhan D.L."/>
            <person name="Shen Y.T."/>
            <person name="Niu Q.F."/>
            <person name="Chang L."/>
            <person name="Qiu J."/>
            <person name="Zhao L."/>
            <person name="Xie H.B."/>
            <person name="Fu W.Y."/>
            <person name="Jin J."/>
            <person name="Li X.W."/>
            <person name="Jiao Y."/>
            <person name="Zhou C.C."/>
            <person name="Tu T."/>
            <person name="Chai C.Y."/>
            <person name="Gao J.L."/>
            <person name="Fan L.J."/>
            <person name="van de Weg E."/>
            <person name="Wang J.Y."/>
            <person name="Gao Z.S."/>
        </authorList>
    </citation>
    <scope>NUCLEOTIDE SEQUENCE [LARGE SCALE GENOMIC DNA]</scope>
    <source>
        <tissue evidence="8">Leaves</tissue>
    </source>
</reference>
<evidence type="ECO:0000313" key="9">
    <source>
        <dbReference type="Proteomes" id="UP000516437"/>
    </source>
</evidence>
<dbReference type="InterPro" id="IPR001254">
    <property type="entry name" value="Trypsin_dom"/>
</dbReference>
<evidence type="ECO:0000256" key="3">
    <source>
        <dbReference type="ARBA" id="ARBA00022801"/>
    </source>
</evidence>
<dbReference type="InterPro" id="IPR046449">
    <property type="entry name" value="DEGP_PDZ_sf"/>
</dbReference>
<dbReference type="InterPro" id="IPR001940">
    <property type="entry name" value="Peptidase_S1C"/>
</dbReference>
<dbReference type="Pfam" id="PF00089">
    <property type="entry name" value="Trypsin"/>
    <property type="match status" value="2"/>
</dbReference>
<keyword evidence="9" id="KW-1185">Reference proteome</keyword>
<feature type="region of interest" description="Disordered" evidence="5">
    <location>
        <begin position="693"/>
        <end position="812"/>
    </location>
</feature>
<dbReference type="FunFam" id="2.40.10.10:FF:000131">
    <property type="entry name" value="Protease Do-like 9"/>
    <property type="match status" value="2"/>
</dbReference>
<accession>A0A6A1VL08</accession>
<feature type="region of interest" description="Disordered" evidence="5">
    <location>
        <begin position="176"/>
        <end position="297"/>
    </location>
</feature>
<feature type="compositionally biased region" description="Polar residues" evidence="5">
    <location>
        <begin position="225"/>
        <end position="240"/>
    </location>
</feature>
<feature type="compositionally biased region" description="Basic and acidic residues" evidence="5">
    <location>
        <begin position="279"/>
        <end position="289"/>
    </location>
</feature>
<evidence type="ECO:0000259" key="7">
    <source>
        <dbReference type="Pfam" id="PF17815"/>
    </source>
</evidence>
<dbReference type="InterPro" id="IPR017956">
    <property type="entry name" value="AT_hook_DNA-bd_motif"/>
</dbReference>
<evidence type="ECO:0000256" key="4">
    <source>
        <dbReference type="ARBA" id="ARBA00022825"/>
    </source>
</evidence>
<dbReference type="Pfam" id="PF13365">
    <property type="entry name" value="Trypsin_2"/>
    <property type="match status" value="1"/>
</dbReference>
<dbReference type="EMBL" id="RXIC02000024">
    <property type="protein sequence ID" value="KAB1211730.1"/>
    <property type="molecule type" value="Genomic_DNA"/>
</dbReference>
<protein>
    <submittedName>
        <fullName evidence="8">Protease Do-like 9</fullName>
    </submittedName>
</protein>
<dbReference type="AlphaFoldDB" id="A0A6A1VL08"/>
<dbReference type="SUPFAM" id="SSF50156">
    <property type="entry name" value="PDZ domain-like"/>
    <property type="match status" value="1"/>
</dbReference>
<keyword evidence="3" id="KW-0378">Hydrolase</keyword>
<feature type="compositionally biased region" description="Basic and acidic residues" evidence="5">
    <location>
        <begin position="796"/>
        <end position="806"/>
    </location>
</feature>
<dbReference type="Gene3D" id="2.30.42.10">
    <property type="match status" value="1"/>
</dbReference>
<evidence type="ECO:0000256" key="5">
    <source>
        <dbReference type="SAM" id="MobiDB-lite"/>
    </source>
</evidence>
<dbReference type="OrthoDB" id="4217619at2759"/>
<name>A0A6A1VL08_9ROSI</name>
<comment type="similarity">
    <text evidence="1">Belongs to the peptidase S1C family.</text>
</comment>
<comment type="caution">
    <text evidence="8">The sequence shown here is derived from an EMBL/GenBank/DDBJ whole genome shotgun (WGS) entry which is preliminary data.</text>
</comment>
<dbReference type="PANTHER" id="PTHR45980:SF18">
    <property type="entry name" value="PROTEASE DO-LIKE 9"/>
    <property type="match status" value="1"/>
</dbReference>
<feature type="compositionally biased region" description="Basic and acidic residues" evidence="5">
    <location>
        <begin position="731"/>
        <end position="741"/>
    </location>
</feature>
<evidence type="ECO:0000256" key="2">
    <source>
        <dbReference type="ARBA" id="ARBA00022670"/>
    </source>
</evidence>
<dbReference type="GO" id="GO:0004252">
    <property type="term" value="F:serine-type endopeptidase activity"/>
    <property type="evidence" value="ECO:0007669"/>
    <property type="project" value="InterPro"/>
</dbReference>